<dbReference type="EMBL" id="MN739421">
    <property type="protein sequence ID" value="QHT04014.1"/>
    <property type="molecule type" value="Genomic_DNA"/>
</dbReference>
<protein>
    <submittedName>
        <fullName evidence="1">Uncharacterized protein</fullName>
    </submittedName>
</protein>
<accession>A0A6C0CK14</accession>
<sequence length="1256" mass="133267">MAKLLNEERFLPSRLPGLSLWLDAQATTTITATTTGITSWADRSGAGNTFNTSTFSVPGCVLWLDAADTTTYTGTTSISTVKNKGSTGGSLNASGGVVSANQYTMNGKPVFRFPAGVSLYESTTFTTIYRTVFAVTHLTTVNNPGILNNVICGSYVGIQLYGYANSTLALGTCCQNGAVSYPYPYPPYLSGSVIINSNALITAANTPGRIFFNGSSQVLDYSPPWFTFTPGTEIQYIGGQDTVDIAELIIFDGQLTTEQQQQVEGYLSYKWNIPLSYTITPANSVFSSCPPPVISNTLITGQPSIFFPPGAQMTSTLNSGMGSLSVPGCVLWLDAADTTTYVGPTSSLTGWKDKSGSGFVATPIDGAITTTTQNGSNVLNFGGNRMIIPNFTWNMSFTSIVVWKADNAHQMIGLCSSTAANATWYDYIFSGNWSLILLNNATSSTDPNYVQGTTDPNPGSPASIVPANQWFIFSIGYTAGTTTITNYAVNGTARTSTAVTPQSGTNTGVYFINGLANYPYASSQIAEIMHFNRSINYQERQTVEGYLATKWGLRASLPSLHPYSAVPYSGTFTLNPSNPISKSLFIAYQTPALTSTMRFATGNDVSGGAFGVSQTQYSISAPYQYAYGDTRWPTDLTIYTLPTVLSAIYDATAGIIRGDHNFNAGADVRESAMINSIVNTPYSLGASSIPSSIVLSASFHVCEIIAYNRALATTDRQMIEGYLAVKWGLTGQLPNGHPYKNFAPSGEQVVIPSTPANVMQGLVSWIDMADSASYTLSGGSTLKTLTDKADGTTTYTLSGKANNFSMSTIGSLPALVFPGNNTSVLTANTFLSRTLPIPSQGSAFIVLTPKSQFTATKLGILGWGSPGNGNAQGNPGLGYNSPSTNVQTLQSYNTSSGIFFGPSFNLSASTPTILFWAWYGGNMTYLSCNGTTLLSGPRGTTANYNPASADTQFYVGNDGGFGAQFTLGEMCVYNQYAETPFRNLMEGHLAWKWGLQTNLPAGHPYVYSAPGLQSLTEVNALSEPSDITGLTMWLDAADTTTINVTGTTSFTWTDKSPVLNHLVSSTTTLKALPLPSNFGLPVRPSIYFGPGASATSTYTSGASTGQFSAFMVASVPTLSYLLISTGQFTTATSAAGANGQTFAFYASNGSTFGVCSPFVSPGGANVGSYSTVCGATVELFASVSGSTTLGNLNYGATVSGTCTTIPATQWVFGDCSGDPSPKSFHVHEFITYSRQLATNERWIVEGYLYWKWMHLI</sequence>
<reference evidence="1" key="1">
    <citation type="journal article" date="2020" name="Nature">
        <title>Giant virus diversity and host interactions through global metagenomics.</title>
        <authorList>
            <person name="Schulz F."/>
            <person name="Roux S."/>
            <person name="Paez-Espino D."/>
            <person name="Jungbluth S."/>
            <person name="Walsh D.A."/>
            <person name="Denef V.J."/>
            <person name="McMahon K.D."/>
            <person name="Konstantinidis K.T."/>
            <person name="Eloe-Fadrosh E.A."/>
            <person name="Kyrpides N.C."/>
            <person name="Woyke T."/>
        </authorList>
    </citation>
    <scope>NUCLEOTIDE SEQUENCE</scope>
    <source>
        <strain evidence="1">GVMAG-M-3300021137-6</strain>
    </source>
</reference>
<proteinExistence type="predicted"/>
<organism evidence="1">
    <name type="scientific">viral metagenome</name>
    <dbReference type="NCBI Taxonomy" id="1070528"/>
    <lineage>
        <taxon>unclassified sequences</taxon>
        <taxon>metagenomes</taxon>
        <taxon>organismal metagenomes</taxon>
    </lineage>
</organism>
<dbReference type="AlphaFoldDB" id="A0A6C0CK14"/>
<name>A0A6C0CK14_9ZZZZ</name>
<evidence type="ECO:0000313" key="1">
    <source>
        <dbReference type="EMBL" id="QHT04014.1"/>
    </source>
</evidence>